<dbReference type="GO" id="GO:0005524">
    <property type="term" value="F:ATP binding"/>
    <property type="evidence" value="ECO:0007669"/>
    <property type="project" value="UniProtKB-KW"/>
</dbReference>
<dbReference type="Gene3D" id="1.10.730.10">
    <property type="entry name" value="Isoleucyl-tRNA Synthetase, Domain 1"/>
    <property type="match status" value="1"/>
</dbReference>
<dbReference type="PANTHER" id="PTHR43326:SF1">
    <property type="entry name" value="METHIONINE--TRNA LIGASE, MITOCHONDRIAL"/>
    <property type="match status" value="1"/>
</dbReference>
<dbReference type="GO" id="GO:0004825">
    <property type="term" value="F:methionine-tRNA ligase activity"/>
    <property type="evidence" value="ECO:0007669"/>
    <property type="project" value="InterPro"/>
</dbReference>
<keyword evidence="1" id="KW-0436">Ligase</keyword>
<evidence type="ECO:0000256" key="3">
    <source>
        <dbReference type="ARBA" id="ARBA00022840"/>
    </source>
</evidence>
<dbReference type="Proteomes" id="UP000218505">
    <property type="component" value="Chromosome"/>
</dbReference>
<dbReference type="InterPro" id="IPR009080">
    <property type="entry name" value="tRNAsynth_Ia_anticodon-bd"/>
</dbReference>
<accession>A0A290ZAH3</accession>
<evidence type="ECO:0000313" key="5">
    <source>
        <dbReference type="Proteomes" id="UP000218505"/>
    </source>
</evidence>
<dbReference type="KEGG" id="apre:CNX65_24500"/>
<evidence type="ECO:0000256" key="1">
    <source>
        <dbReference type="ARBA" id="ARBA00022598"/>
    </source>
</evidence>
<dbReference type="AlphaFoldDB" id="A0A290ZAH3"/>
<organism evidence="4 5">
    <name type="scientific">Actinosynnema pretiosum</name>
    <dbReference type="NCBI Taxonomy" id="42197"/>
    <lineage>
        <taxon>Bacteria</taxon>
        <taxon>Bacillati</taxon>
        <taxon>Actinomycetota</taxon>
        <taxon>Actinomycetes</taxon>
        <taxon>Pseudonocardiales</taxon>
        <taxon>Pseudonocardiaceae</taxon>
        <taxon>Actinosynnema</taxon>
    </lineage>
</organism>
<name>A0A290ZAH3_9PSEU</name>
<dbReference type="RefSeq" id="WP_096495868.1">
    <property type="nucleotide sequence ID" value="NZ_CP023445.1"/>
</dbReference>
<keyword evidence="2" id="KW-0547">Nucleotide-binding</keyword>
<dbReference type="InterPro" id="IPR023457">
    <property type="entry name" value="Met-tRNA_synth_2"/>
</dbReference>
<dbReference type="PANTHER" id="PTHR43326">
    <property type="entry name" value="METHIONYL-TRNA SYNTHETASE"/>
    <property type="match status" value="1"/>
</dbReference>
<keyword evidence="3" id="KW-0067">ATP-binding</keyword>
<dbReference type="CDD" id="cd07957">
    <property type="entry name" value="Anticodon_Ia_Met"/>
    <property type="match status" value="1"/>
</dbReference>
<keyword evidence="5" id="KW-1185">Reference proteome</keyword>
<proteinExistence type="predicted"/>
<dbReference type="InterPro" id="IPR041872">
    <property type="entry name" value="Anticodon_Met"/>
</dbReference>
<gene>
    <name evidence="4" type="ORF">CNX65_24500</name>
</gene>
<dbReference type="SUPFAM" id="SSF47323">
    <property type="entry name" value="Anticodon-binding domain of a subclass of class I aminoacyl-tRNA synthetases"/>
    <property type="match status" value="1"/>
</dbReference>
<evidence type="ECO:0008006" key="6">
    <source>
        <dbReference type="Google" id="ProtNLM"/>
    </source>
</evidence>
<protein>
    <recommendedName>
        <fullName evidence="6">Methionyl-tRNA synthetase</fullName>
    </recommendedName>
</protein>
<dbReference type="EMBL" id="CP023445">
    <property type="protein sequence ID" value="ATE56041.1"/>
    <property type="molecule type" value="Genomic_DNA"/>
</dbReference>
<evidence type="ECO:0000313" key="4">
    <source>
        <dbReference type="EMBL" id="ATE56041.1"/>
    </source>
</evidence>
<evidence type="ECO:0000256" key="2">
    <source>
        <dbReference type="ARBA" id="ARBA00022741"/>
    </source>
</evidence>
<sequence>MARFYVVATGSASGALLADVLARHRRMVGDRVRFLAGAGVARTELGLVSTELFDPTSARHVAGLAALRARCPGLEVDDELGAPVTSLGFGSEASNYRRWWLEADQRVRVVETGARARLWRAVLAAAGAPGCTTVVAPATREEPVAAAVSQVREAPAELPGARERGHGVDVLRWSLVRGVDEAVARRELGRELGGLVDRVVVMVHRYRGGTPPDAAPPRGAEELVAACAGVRGGVRGALARFDFAAASGEVWRVVEVANRYLEASRPWELSRSADPRVDSVLAVLLAACRVLAVELTPFAPGLAARVAEQCVSLADVLPQPRGVFPKS</sequence>
<dbReference type="GO" id="GO:0006431">
    <property type="term" value="P:methionyl-tRNA aminoacylation"/>
    <property type="evidence" value="ECO:0007669"/>
    <property type="project" value="TreeGrafter"/>
</dbReference>
<reference evidence="4" key="1">
    <citation type="submission" date="2017-09" db="EMBL/GenBank/DDBJ databases">
        <title>Complete Genome Sequence of ansamitocin-producing Bacterium Actinosynnema pretiosum X47.</title>
        <authorList>
            <person name="Cao G."/>
            <person name="Zong G."/>
            <person name="Zhong C."/>
            <person name="Fu J."/>
        </authorList>
    </citation>
    <scope>NUCLEOTIDE SEQUENCE [LARGE SCALE GENOMIC DNA]</scope>
    <source>
        <strain evidence="4">X47</strain>
    </source>
</reference>